<dbReference type="OrthoDB" id="1170793at2"/>
<dbReference type="SUPFAM" id="SSF47203">
    <property type="entry name" value="Acyl-CoA dehydrogenase C-terminal domain-like"/>
    <property type="match status" value="1"/>
</dbReference>
<proteinExistence type="predicted"/>
<dbReference type="InterPro" id="IPR037069">
    <property type="entry name" value="AcylCoA_DH/ox_N_sf"/>
</dbReference>
<name>A0A177ZSU3_9BACI</name>
<evidence type="ECO:0000313" key="3">
    <source>
        <dbReference type="EMBL" id="OAK70982.1"/>
    </source>
</evidence>
<protein>
    <recommendedName>
        <fullName evidence="2">Acyl-CoA dehydrogenase C-terminal domain-containing protein</fullName>
    </recommendedName>
</protein>
<dbReference type="InterPro" id="IPR036250">
    <property type="entry name" value="AcylCo_DH-like_C"/>
</dbReference>
<dbReference type="PATRIC" id="fig|217031.6.peg.2425"/>
<dbReference type="Gene3D" id="1.20.140.10">
    <property type="entry name" value="Butyryl-CoA Dehydrogenase, subunit A, domain 3"/>
    <property type="match status" value="1"/>
</dbReference>
<evidence type="ECO:0000313" key="4">
    <source>
        <dbReference type="Proteomes" id="UP000077881"/>
    </source>
</evidence>
<dbReference type="EMBL" id="LDJR01000047">
    <property type="protein sequence ID" value="OAK70982.1"/>
    <property type="molecule type" value="Genomic_DNA"/>
</dbReference>
<evidence type="ECO:0000256" key="1">
    <source>
        <dbReference type="ARBA" id="ARBA00023002"/>
    </source>
</evidence>
<dbReference type="PIRSF" id="PIRSF016578">
    <property type="entry name" value="HsaA"/>
    <property type="match status" value="1"/>
</dbReference>
<keyword evidence="4" id="KW-1185">Reference proteome</keyword>
<dbReference type="STRING" id="217031.ABB05_11365"/>
<dbReference type="Gene3D" id="1.10.540.10">
    <property type="entry name" value="Acyl-CoA dehydrogenase/oxidase, N-terminal domain"/>
    <property type="match status" value="1"/>
</dbReference>
<sequence length="344" mass="38995">MYSKALVDDIRSQAMYIDYSGVIPEGLLQWLYEEKLFKLFIPEALGGRMLDLPAALRVFQSVAEMEGNLGWLTAIGSGGGMFIPNIERSLAEQLFKDEKAVIAGSGYPNGSARKIDGGYIVSGEWKYCSGSPFASFYTANSRTEEGEVRSFIFMPHQVEIIEDWNALGLRGTGSHTIRVRNALISDEYTFQLDVSQNEYAGPVHSFAFLPFSQASFMAVCLGITKHFYQEARQIVKRRMKSDDKRFHSVDQLLAEQEAIFQQKVDTFYTEIEELWNLHINENTLSETAINRFSTICKADLQQVIQEVDTLMRYLGMEAIMETSSLNKIWRDLHTASQHAFITPL</sequence>
<dbReference type="GO" id="GO:0050660">
    <property type="term" value="F:flavin adenine dinucleotide binding"/>
    <property type="evidence" value="ECO:0007669"/>
    <property type="project" value="InterPro"/>
</dbReference>
<dbReference type="InterPro" id="IPR009100">
    <property type="entry name" value="AcylCoA_DH/oxidase_NM_dom_sf"/>
</dbReference>
<feature type="domain" description="Acyl-CoA dehydrogenase C-terminal" evidence="2">
    <location>
        <begin position="216"/>
        <end position="342"/>
    </location>
</feature>
<accession>A0A177ZSU3</accession>
<dbReference type="Pfam" id="PF08028">
    <property type="entry name" value="Acyl-CoA_dh_2"/>
    <property type="match status" value="1"/>
</dbReference>
<keyword evidence="1" id="KW-0560">Oxidoreductase</keyword>
<dbReference type="SUPFAM" id="SSF56645">
    <property type="entry name" value="Acyl-CoA dehydrogenase NM domain-like"/>
    <property type="match status" value="1"/>
</dbReference>
<dbReference type="GO" id="GO:0016627">
    <property type="term" value="F:oxidoreductase activity, acting on the CH-CH group of donors"/>
    <property type="evidence" value="ECO:0007669"/>
    <property type="project" value="InterPro"/>
</dbReference>
<dbReference type="RefSeq" id="WP_057985450.1">
    <property type="nucleotide sequence ID" value="NZ_JAGGKH010000020.1"/>
</dbReference>
<comment type="caution">
    <text evidence="3">The sequence shown here is derived from an EMBL/GenBank/DDBJ whole genome shotgun (WGS) entry which is preliminary data.</text>
</comment>
<dbReference type="Proteomes" id="UP000077881">
    <property type="component" value="Unassembled WGS sequence"/>
</dbReference>
<gene>
    <name evidence="3" type="ORF">ABB05_11365</name>
</gene>
<dbReference type="AlphaFoldDB" id="A0A177ZSU3"/>
<dbReference type="InterPro" id="IPR046373">
    <property type="entry name" value="Acyl-CoA_Oxase/DH_mid-dom_sf"/>
</dbReference>
<dbReference type="Gene3D" id="2.40.110.10">
    <property type="entry name" value="Butyryl-CoA Dehydrogenase, subunit A, domain 2"/>
    <property type="match status" value="1"/>
</dbReference>
<evidence type="ECO:0000259" key="2">
    <source>
        <dbReference type="Pfam" id="PF08028"/>
    </source>
</evidence>
<organism evidence="3 4">
    <name type="scientific">Lederbergia galactosidilytica</name>
    <dbReference type="NCBI Taxonomy" id="217031"/>
    <lineage>
        <taxon>Bacteria</taxon>
        <taxon>Bacillati</taxon>
        <taxon>Bacillota</taxon>
        <taxon>Bacilli</taxon>
        <taxon>Bacillales</taxon>
        <taxon>Bacillaceae</taxon>
        <taxon>Lederbergia</taxon>
    </lineage>
</organism>
<dbReference type="InterPro" id="IPR013107">
    <property type="entry name" value="Acyl-CoA_DH_C"/>
</dbReference>
<reference evidence="3 4" key="1">
    <citation type="submission" date="2015-05" db="EMBL/GenBank/DDBJ databases">
        <title>Comparison of genome.</title>
        <authorList>
            <person name="Zheng Z."/>
            <person name="Sun M."/>
        </authorList>
    </citation>
    <scope>NUCLEOTIDE SEQUENCE [LARGE SCALE GENOMIC DNA]</scope>
    <source>
        <strain evidence="3 4">G25-74</strain>
    </source>
</reference>